<evidence type="ECO:0000259" key="3">
    <source>
        <dbReference type="Pfam" id="PF17837"/>
    </source>
</evidence>
<dbReference type="Proteomes" id="UP001498935">
    <property type="component" value="Unassembled WGS sequence"/>
</dbReference>
<accession>A0ABP9U455</accession>
<dbReference type="InterPro" id="IPR003542">
    <property type="entry name" value="Enbac_synth_compD-like"/>
</dbReference>
<gene>
    <name evidence="4" type="primary">pptT</name>
    <name evidence="4" type="ORF">KACC15558_34180</name>
</gene>
<keyword evidence="5" id="KW-1185">Reference proteome</keyword>
<evidence type="ECO:0000256" key="1">
    <source>
        <dbReference type="ARBA" id="ARBA00022679"/>
    </source>
</evidence>
<evidence type="ECO:0000313" key="5">
    <source>
        <dbReference type="Proteomes" id="UP001498935"/>
    </source>
</evidence>
<dbReference type="PANTHER" id="PTHR38096">
    <property type="entry name" value="ENTEROBACTIN SYNTHASE COMPONENT D"/>
    <property type="match status" value="1"/>
</dbReference>
<feature type="domain" description="4'-phosphopantetheinyl transferase" evidence="2">
    <location>
        <begin position="110"/>
        <end position="194"/>
    </location>
</feature>
<evidence type="ECO:0000259" key="2">
    <source>
        <dbReference type="Pfam" id="PF01648"/>
    </source>
</evidence>
<dbReference type="PANTHER" id="PTHR38096:SF1">
    <property type="entry name" value="ENTEROBACTIN SYNTHASE COMPONENT D"/>
    <property type="match status" value="1"/>
</dbReference>
<comment type="caution">
    <text evidence="4">The sequence shown here is derived from an EMBL/GenBank/DDBJ whole genome shotgun (WGS) entry which is preliminary data.</text>
</comment>
<dbReference type="EMBL" id="BAABNP010000024">
    <property type="protein sequence ID" value="GAA5342377.1"/>
    <property type="molecule type" value="Genomic_DNA"/>
</dbReference>
<dbReference type="PRINTS" id="PR01399">
    <property type="entry name" value="ENTSNTHTASED"/>
</dbReference>
<dbReference type="SUPFAM" id="SSF56214">
    <property type="entry name" value="4'-phosphopantetheinyl transferase"/>
    <property type="match status" value="1"/>
</dbReference>
<evidence type="ECO:0000313" key="4">
    <source>
        <dbReference type="EMBL" id="GAA5342377.1"/>
    </source>
</evidence>
<dbReference type="InterPro" id="IPR041354">
    <property type="entry name" value="4PPT_N"/>
</dbReference>
<name>A0ABP9U455_9MICO</name>
<sequence length="228" mass="24943">MHGMAAPSGFVNLMPEPVRAVLVTSELEPSRLWPREEAAVADATMGRQAEYRTTRECARVALQDLGLPPVEIPTGEHREPIWPDGVVGSLTHCADLRAAAVARESDFRALGIDVEPARALPPGVLDVIATDDDRTMVRELSDMDPTVPWGRVLFCAKEAIFKAWFPLTRVWIGYTSCSVRIHPETGTFTARFDSSPPAAGNLVSGQDLVGKWREGGGFVFTAVHVPWR</sequence>
<reference evidence="4 5" key="1">
    <citation type="submission" date="2024-02" db="EMBL/GenBank/DDBJ databases">
        <title>Characterization of antibiotic resistant novel bacterial strains and their environmental applications.</title>
        <authorList>
            <person name="Manzoor S."/>
            <person name="Abbas S."/>
            <person name="Arshad M."/>
            <person name="Li W.J."/>
            <person name="Ahmed I."/>
        </authorList>
    </citation>
    <scope>NUCLEOTIDE SEQUENCE [LARGE SCALE GENOMIC DNA]</scope>
    <source>
        <strain evidence="4 5">KACC 15558</strain>
    </source>
</reference>
<organism evidence="4 5">
    <name type="scientific">Brevibacterium ammoniilyticum</name>
    <dbReference type="NCBI Taxonomy" id="1046555"/>
    <lineage>
        <taxon>Bacteria</taxon>
        <taxon>Bacillati</taxon>
        <taxon>Actinomycetota</taxon>
        <taxon>Actinomycetes</taxon>
        <taxon>Micrococcales</taxon>
        <taxon>Brevibacteriaceae</taxon>
        <taxon>Brevibacterium</taxon>
    </lineage>
</organism>
<feature type="domain" description="4'-phosphopantetheinyl transferase N-terminal" evidence="3">
    <location>
        <begin position="36"/>
        <end position="102"/>
    </location>
</feature>
<keyword evidence="1 4" id="KW-0808">Transferase</keyword>
<dbReference type="InterPro" id="IPR037143">
    <property type="entry name" value="4-PPantetheinyl_Trfase_dom_sf"/>
</dbReference>
<dbReference type="InterPro" id="IPR008278">
    <property type="entry name" value="4-PPantetheinyl_Trfase_dom"/>
</dbReference>
<dbReference type="Pfam" id="PF17837">
    <property type="entry name" value="4PPT_N"/>
    <property type="match status" value="1"/>
</dbReference>
<dbReference type="Pfam" id="PF01648">
    <property type="entry name" value="ACPS"/>
    <property type="match status" value="1"/>
</dbReference>
<proteinExistence type="predicted"/>
<protein>
    <submittedName>
        <fullName evidence="4">4'-phosphopantetheinyl transferase</fullName>
    </submittedName>
</protein>
<dbReference type="GO" id="GO:0016740">
    <property type="term" value="F:transferase activity"/>
    <property type="evidence" value="ECO:0007669"/>
    <property type="project" value="UniProtKB-KW"/>
</dbReference>